<accession>A0ABU3R1G0</accession>
<evidence type="ECO:0000313" key="3">
    <source>
        <dbReference type="Proteomes" id="UP001257914"/>
    </source>
</evidence>
<dbReference type="PANTHER" id="PTHR38038:SF1">
    <property type="entry name" value="PENICILLIN-BINDING PROTEIN ACTIVATOR LPOA"/>
    <property type="match status" value="1"/>
</dbReference>
<evidence type="ECO:0000313" key="2">
    <source>
        <dbReference type="EMBL" id="MDU0113518.1"/>
    </source>
</evidence>
<keyword evidence="3" id="KW-1185">Reference proteome</keyword>
<dbReference type="PANTHER" id="PTHR38038">
    <property type="entry name" value="PENICILLIN-BINDING PROTEIN ACTIVATOR LPOA"/>
    <property type="match status" value="1"/>
</dbReference>
<dbReference type="Gene3D" id="1.25.40.650">
    <property type="match status" value="1"/>
</dbReference>
<keyword evidence="1" id="KW-0472">Membrane</keyword>
<proteinExistence type="predicted"/>
<organism evidence="2 3">
    <name type="scientific">Psychrosphaera aquimarina</name>
    <dbReference type="NCBI Taxonomy" id="2044854"/>
    <lineage>
        <taxon>Bacteria</taxon>
        <taxon>Pseudomonadati</taxon>
        <taxon>Pseudomonadota</taxon>
        <taxon>Gammaproteobacteria</taxon>
        <taxon>Alteromonadales</taxon>
        <taxon>Pseudoalteromonadaceae</taxon>
        <taxon>Psychrosphaera</taxon>
    </lineage>
</organism>
<dbReference type="RefSeq" id="WP_315947134.1">
    <property type="nucleotide sequence ID" value="NZ_JAWCUA010000007.1"/>
</dbReference>
<protein>
    <submittedName>
        <fullName evidence="2">Penicillin-binding protein activator</fullName>
    </submittedName>
</protein>
<dbReference type="Pfam" id="PF04348">
    <property type="entry name" value="LppC"/>
    <property type="match status" value="1"/>
</dbReference>
<comment type="caution">
    <text evidence="2">The sequence shown here is derived from an EMBL/GenBank/DDBJ whole genome shotgun (WGS) entry which is preliminary data.</text>
</comment>
<dbReference type="InterPro" id="IPR007443">
    <property type="entry name" value="LpoA"/>
</dbReference>
<dbReference type="EMBL" id="JAWCUA010000007">
    <property type="protein sequence ID" value="MDU0113518.1"/>
    <property type="molecule type" value="Genomic_DNA"/>
</dbReference>
<dbReference type="SUPFAM" id="SSF53822">
    <property type="entry name" value="Periplasmic binding protein-like I"/>
    <property type="match status" value="1"/>
</dbReference>
<dbReference type="Gene3D" id="3.40.50.2300">
    <property type="match status" value="2"/>
</dbReference>
<dbReference type="InterPro" id="IPR028082">
    <property type="entry name" value="Peripla_BP_I"/>
</dbReference>
<dbReference type="CDD" id="cd06339">
    <property type="entry name" value="PBP1_YraM_LppC_lipoprotein-like"/>
    <property type="match status" value="1"/>
</dbReference>
<evidence type="ECO:0000256" key="1">
    <source>
        <dbReference type="ARBA" id="ARBA00023136"/>
    </source>
</evidence>
<reference evidence="2 3" key="1">
    <citation type="submission" date="2023-10" db="EMBL/GenBank/DDBJ databases">
        <title>Psychrosphaera aquimaarina strain SW33 isolated from seawater.</title>
        <authorList>
            <person name="Bayburt H."/>
            <person name="Kim J.M."/>
            <person name="Choi B.J."/>
            <person name="Jeon C.O."/>
        </authorList>
    </citation>
    <scope>NUCLEOTIDE SEQUENCE [LARGE SCALE GENOMIC DNA]</scope>
    <source>
        <strain evidence="2 3">KCTC 52743</strain>
    </source>
</reference>
<sequence>MTLGQTTKLIFGNWLRLTQLSICMVIIVGCSSSGPSKVTKSNEGKQSQEQAVVSPDYNSEYFINKADEVDITQGRQYRIKAAELAIQEQHSIGYIKKILLNIDLEVFGSIDDDISLIKILLHVKNNQDAERILERLKQGVLPVHYQVPMWLLTAQVSSYNDQHIDTVRTLFRIKELYPERLTSLDKLLVNELIWKHIVQIPASSLNKFVQDFGSQAASWVQLAKIVQNYIGAPSQFPIELKRWHKNYASFNDYEYLPDQIKQLISVQPYAPKKMALLLPLTGSIATQAKTIRNGFLANVDFDDNIEVIVLNTETETLESIEKQLIDQNIEFIVGPLKKEKITEFQKSEVLKNIPTLYLNSIELEQYENQEQYYFSLAPEDEINQAVEYFISKRIEYPALIYADNSLGRRLAEQFEQQWLFHTDKKIETIAFKNKSKLGIAVKNLLDVNHSERRVKEMEKLFGSQLKAENRSRNDIDAIYVIANSQQTRLIKPFFDTNVSVFNKLLPIYASSRSYLIGETSSQKRDLNDLTFTEMPWLVKDTNKQATDIYLQVSENHTQLKKLFAFGYDAKQLIPLLKQLKILTGLEVEGLTGKLSLNKQNTIKRYLDWSRYQQGKIVVLKKLTQ</sequence>
<dbReference type="Proteomes" id="UP001257914">
    <property type="component" value="Unassembled WGS sequence"/>
</dbReference>
<name>A0ABU3R1G0_9GAMM</name>
<gene>
    <name evidence="2" type="ORF">RT723_11020</name>
</gene>